<accession>A0ABD2LE78</accession>
<feature type="region of interest" description="Disordered" evidence="2">
    <location>
        <begin position="267"/>
        <end position="290"/>
    </location>
</feature>
<evidence type="ECO:0000313" key="4">
    <source>
        <dbReference type="EMBL" id="KAL3113202.1"/>
    </source>
</evidence>
<evidence type="ECO:0000313" key="5">
    <source>
        <dbReference type="Proteomes" id="UP001620626"/>
    </source>
</evidence>
<dbReference type="PROSITE" id="PS50175">
    <property type="entry name" value="ASP_PROT_RETROV"/>
    <property type="match status" value="1"/>
</dbReference>
<keyword evidence="5" id="KW-1185">Reference proteome</keyword>
<dbReference type="InterPro" id="IPR001995">
    <property type="entry name" value="Peptidase_A2_cat"/>
</dbReference>
<reference evidence="4 5" key="1">
    <citation type="submission" date="2024-10" db="EMBL/GenBank/DDBJ databases">
        <authorList>
            <person name="Kim D."/>
        </authorList>
    </citation>
    <scope>NUCLEOTIDE SEQUENCE [LARGE SCALE GENOMIC DNA]</scope>
    <source>
        <strain evidence="4">BH-2024</strain>
    </source>
</reference>
<dbReference type="PROSITE" id="PS00141">
    <property type="entry name" value="ASP_PROTEASE"/>
    <property type="match status" value="1"/>
</dbReference>
<feature type="region of interest" description="Disordered" evidence="2">
    <location>
        <begin position="62"/>
        <end position="81"/>
    </location>
</feature>
<evidence type="ECO:0000259" key="3">
    <source>
        <dbReference type="PROSITE" id="PS50175"/>
    </source>
</evidence>
<feature type="compositionally biased region" description="Polar residues" evidence="2">
    <location>
        <begin position="72"/>
        <end position="81"/>
    </location>
</feature>
<dbReference type="EMBL" id="JBICBT010000452">
    <property type="protein sequence ID" value="KAL3113202.1"/>
    <property type="molecule type" value="Genomic_DNA"/>
</dbReference>
<feature type="domain" description="Peptidase A2" evidence="3">
    <location>
        <begin position="165"/>
        <end position="205"/>
    </location>
</feature>
<dbReference type="SUPFAM" id="SSF50630">
    <property type="entry name" value="Acid proteases"/>
    <property type="match status" value="1"/>
</dbReference>
<dbReference type="Proteomes" id="UP001620626">
    <property type="component" value="Unassembled WGS sequence"/>
</dbReference>
<dbReference type="InterPro" id="IPR001969">
    <property type="entry name" value="Aspartic_peptidase_AS"/>
</dbReference>
<gene>
    <name evidence="4" type="ORF">niasHT_018356</name>
</gene>
<name>A0ABD2LE78_9BILA</name>
<feature type="compositionally biased region" description="Polar residues" evidence="2">
    <location>
        <begin position="275"/>
        <end position="286"/>
    </location>
</feature>
<protein>
    <recommendedName>
        <fullName evidence="3">Peptidase A2 domain-containing protein</fullName>
    </recommendedName>
</protein>
<dbReference type="InterPro" id="IPR021109">
    <property type="entry name" value="Peptidase_aspartic_dom_sf"/>
</dbReference>
<evidence type="ECO:0000256" key="2">
    <source>
        <dbReference type="SAM" id="MobiDB-lite"/>
    </source>
</evidence>
<comment type="caution">
    <text evidence="4">The sequence shown here is derived from an EMBL/GenBank/DDBJ whole genome shotgun (WGS) entry which is preliminary data.</text>
</comment>
<keyword evidence="1" id="KW-0378">Hydrolase</keyword>
<dbReference type="AlphaFoldDB" id="A0ABD2LE78"/>
<organism evidence="4 5">
    <name type="scientific">Heterodera trifolii</name>
    <dbReference type="NCBI Taxonomy" id="157864"/>
    <lineage>
        <taxon>Eukaryota</taxon>
        <taxon>Metazoa</taxon>
        <taxon>Ecdysozoa</taxon>
        <taxon>Nematoda</taxon>
        <taxon>Chromadorea</taxon>
        <taxon>Rhabditida</taxon>
        <taxon>Tylenchina</taxon>
        <taxon>Tylenchomorpha</taxon>
        <taxon>Tylenchoidea</taxon>
        <taxon>Heteroderidae</taxon>
        <taxon>Heteroderinae</taxon>
        <taxon>Heterodera</taxon>
    </lineage>
</organism>
<evidence type="ECO:0000256" key="1">
    <source>
        <dbReference type="ARBA" id="ARBA00022801"/>
    </source>
</evidence>
<dbReference type="GO" id="GO:0016787">
    <property type="term" value="F:hydrolase activity"/>
    <property type="evidence" value="ECO:0007669"/>
    <property type="project" value="UniProtKB-KW"/>
</dbReference>
<sequence length="322" mass="36459">MQFAKPQSIFVDRFSCLMATKEDGEEFQQLVNRHKPLLKDFQFDKMKKEQFKGLILIKDGERSEAKPKKGNTKATNQAMPTKRNSVSMLEMWENEPHPQGMPAQIGVFKCRYTGHLENQCESARMAQQKFKFKKVGTLCIGMAPKSINSASLSSKIKVLLNRKLVKFILDSGAEINVIDEETYRLIGQPKIWECAERGRMFYGTGKSFIGKREGHFEFLGVKVKENFYVAEKGSMNLLSVQTMDAFGLLDGIKAKINAPINLSAQVKNPEAKQMPRSNTTKLSASQKARPVPYNAKDAVDGELNRREKMGVIGRVEHTDRHH</sequence>
<proteinExistence type="predicted"/>
<dbReference type="Gene3D" id="2.40.70.10">
    <property type="entry name" value="Acid Proteases"/>
    <property type="match status" value="1"/>
</dbReference>